<dbReference type="OrthoDB" id="9803495at2"/>
<dbReference type="EMBL" id="CP003944">
    <property type="protein sequence ID" value="AFZ49589.1"/>
    <property type="molecule type" value="Genomic_DNA"/>
</dbReference>
<dbReference type="InterPro" id="IPR003784">
    <property type="entry name" value="BioY"/>
</dbReference>
<evidence type="ECO:0000256" key="2">
    <source>
        <dbReference type="PIRNR" id="PIRNR016661"/>
    </source>
</evidence>
<keyword evidence="2 3" id="KW-0472">Membrane</keyword>
<dbReference type="AlphaFoldDB" id="K9YRS7"/>
<dbReference type="PANTHER" id="PTHR34295:SF1">
    <property type="entry name" value="BIOTIN TRANSPORTER BIOY"/>
    <property type="match status" value="1"/>
</dbReference>
<dbReference type="STRING" id="13035.Dacsa_0843"/>
<sequence length="196" mass="21663">MSSPNHELLWTIIGLILTIAGTFVEAFMTNFPWSWSEEGLKTHSLGITFQIAAVLLTACLGGKRAGFLSQLAYVTLGLVWLPVFSRGGGMGYLTEPSFGYIIGFVPGAWFCGILAFRRQKQLEWLALSCLLGLIVIHGMGIIYLVGLHYFNLMIFDAILPLIPNIIQYSWQPLSAQLVLVCAVAVLAYGLRNILFY</sequence>
<feature type="transmembrane region" description="Helical" evidence="3">
    <location>
        <begin position="97"/>
        <end position="117"/>
    </location>
</feature>
<dbReference type="PANTHER" id="PTHR34295">
    <property type="entry name" value="BIOTIN TRANSPORTER BIOY"/>
    <property type="match status" value="1"/>
</dbReference>
<keyword evidence="5" id="KW-1185">Reference proteome</keyword>
<comment type="similarity">
    <text evidence="1 2">Belongs to the BioY family.</text>
</comment>
<organism evidence="4 5">
    <name type="scientific">Dactylococcopsis salina (strain PCC 8305)</name>
    <name type="common">Myxobactron salinum</name>
    <dbReference type="NCBI Taxonomy" id="13035"/>
    <lineage>
        <taxon>Bacteria</taxon>
        <taxon>Bacillati</taxon>
        <taxon>Cyanobacteriota</taxon>
        <taxon>Cyanophyceae</taxon>
        <taxon>Nodosilineales</taxon>
        <taxon>Cymatolegaceae</taxon>
        <taxon>Dactylococcopsis</taxon>
    </lineage>
</organism>
<accession>K9YRS7</accession>
<keyword evidence="2" id="KW-0813">Transport</keyword>
<protein>
    <recommendedName>
        <fullName evidence="2">Biotin transporter</fullName>
    </recommendedName>
</protein>
<keyword evidence="3" id="KW-0812">Transmembrane</keyword>
<feature type="transmembrane region" description="Helical" evidence="3">
    <location>
        <begin position="170"/>
        <end position="190"/>
    </location>
</feature>
<dbReference type="RefSeq" id="WP_015228601.1">
    <property type="nucleotide sequence ID" value="NC_019780.1"/>
</dbReference>
<evidence type="ECO:0000313" key="5">
    <source>
        <dbReference type="Proteomes" id="UP000010482"/>
    </source>
</evidence>
<name>K9YRS7_DACS8</name>
<comment type="subcellular location">
    <subcellularLocation>
        <location evidence="2">Cell membrane</location>
        <topology evidence="2">Multi-pass membrane protein</topology>
    </subcellularLocation>
</comment>
<keyword evidence="2" id="KW-1003">Cell membrane</keyword>
<reference evidence="4" key="1">
    <citation type="submission" date="2012-04" db="EMBL/GenBank/DDBJ databases">
        <title>Finished genome of Dactylococcopsis salina PCC 8305.</title>
        <authorList>
            <consortium name="US DOE Joint Genome Institute"/>
            <person name="Gugger M."/>
            <person name="Coursin T."/>
            <person name="Rippka R."/>
            <person name="Tandeau De Marsac N."/>
            <person name="Huntemann M."/>
            <person name="Wei C.-L."/>
            <person name="Han J."/>
            <person name="Detter J.C."/>
            <person name="Han C."/>
            <person name="Tapia R."/>
            <person name="Daligault H."/>
            <person name="Chen A."/>
            <person name="Krypides N."/>
            <person name="Mavromatis K."/>
            <person name="Markowitz V."/>
            <person name="Szeto E."/>
            <person name="Ivanova N."/>
            <person name="Ovchinnikova G."/>
            <person name="Pagani I."/>
            <person name="Pati A."/>
            <person name="Goodwin L."/>
            <person name="Peters L."/>
            <person name="Pitluck S."/>
            <person name="Woyke T."/>
            <person name="Kerfeld C."/>
        </authorList>
    </citation>
    <scope>NUCLEOTIDE SEQUENCE [LARGE SCALE GENOMIC DNA]</scope>
    <source>
        <strain evidence="4">PCC 8305</strain>
    </source>
</reference>
<evidence type="ECO:0000256" key="1">
    <source>
        <dbReference type="ARBA" id="ARBA00010692"/>
    </source>
</evidence>
<dbReference type="PATRIC" id="fig|13035.3.peg.942"/>
<dbReference type="GO" id="GO:0015225">
    <property type="term" value="F:biotin transmembrane transporter activity"/>
    <property type="evidence" value="ECO:0007669"/>
    <property type="project" value="UniProtKB-UniRule"/>
</dbReference>
<dbReference type="Proteomes" id="UP000010482">
    <property type="component" value="Chromosome"/>
</dbReference>
<keyword evidence="3" id="KW-1133">Transmembrane helix</keyword>
<evidence type="ECO:0000256" key="3">
    <source>
        <dbReference type="SAM" id="Phobius"/>
    </source>
</evidence>
<dbReference type="Gene3D" id="1.10.1760.20">
    <property type="match status" value="1"/>
</dbReference>
<dbReference type="Pfam" id="PF02632">
    <property type="entry name" value="BioY"/>
    <property type="match status" value="1"/>
</dbReference>
<dbReference type="PIRSF" id="PIRSF016661">
    <property type="entry name" value="BioY"/>
    <property type="match status" value="1"/>
</dbReference>
<dbReference type="HOGENOM" id="CLU_077931_4_0_3"/>
<evidence type="ECO:0000313" key="4">
    <source>
        <dbReference type="EMBL" id="AFZ49589.1"/>
    </source>
</evidence>
<dbReference type="GO" id="GO:0005886">
    <property type="term" value="C:plasma membrane"/>
    <property type="evidence" value="ECO:0007669"/>
    <property type="project" value="UniProtKB-SubCell"/>
</dbReference>
<feature type="transmembrane region" description="Helical" evidence="3">
    <location>
        <begin position="42"/>
        <end position="60"/>
    </location>
</feature>
<gene>
    <name evidence="4" type="ORF">Dacsa_0843</name>
</gene>
<proteinExistence type="inferred from homology"/>
<dbReference type="KEGG" id="dsl:Dacsa_0843"/>
<feature type="transmembrane region" description="Helical" evidence="3">
    <location>
        <begin position="124"/>
        <end position="150"/>
    </location>
</feature>
<feature type="transmembrane region" description="Helical" evidence="3">
    <location>
        <begin position="67"/>
        <end position="85"/>
    </location>
</feature>
<dbReference type="eggNOG" id="COG1268">
    <property type="taxonomic scope" value="Bacteria"/>
</dbReference>